<protein>
    <submittedName>
        <fullName evidence="1">Uncharacterized protein</fullName>
    </submittedName>
</protein>
<evidence type="ECO:0000313" key="2">
    <source>
        <dbReference type="Proteomes" id="UP000762676"/>
    </source>
</evidence>
<comment type="caution">
    <text evidence="1">The sequence shown here is derived from an EMBL/GenBank/DDBJ whole genome shotgun (WGS) entry which is preliminary data.</text>
</comment>
<gene>
    <name evidence="1" type="ORF">ElyMa_003849700</name>
</gene>
<dbReference type="AlphaFoldDB" id="A0AAV4FHI7"/>
<proteinExistence type="predicted"/>
<evidence type="ECO:0000313" key="1">
    <source>
        <dbReference type="EMBL" id="GFR72748.1"/>
    </source>
</evidence>
<reference evidence="1 2" key="1">
    <citation type="journal article" date="2021" name="Elife">
        <title>Chloroplast acquisition without the gene transfer in kleptoplastic sea slugs, Plakobranchus ocellatus.</title>
        <authorList>
            <person name="Maeda T."/>
            <person name="Takahashi S."/>
            <person name="Yoshida T."/>
            <person name="Shimamura S."/>
            <person name="Takaki Y."/>
            <person name="Nagai Y."/>
            <person name="Toyoda A."/>
            <person name="Suzuki Y."/>
            <person name="Arimoto A."/>
            <person name="Ishii H."/>
            <person name="Satoh N."/>
            <person name="Nishiyama T."/>
            <person name="Hasebe M."/>
            <person name="Maruyama T."/>
            <person name="Minagawa J."/>
            <person name="Obokata J."/>
            <person name="Shigenobu S."/>
        </authorList>
    </citation>
    <scope>NUCLEOTIDE SEQUENCE [LARGE SCALE GENOMIC DNA]</scope>
</reference>
<name>A0AAV4FHI7_9GAST</name>
<sequence length="148" mass="16152">MVTHLHATLEFEICACNLHMGSKWPSNVLVCLGISGAALWRHSYADGRGQLSPDAPCKHRSLLTQRLVKKRKGASCPCHQVRGPERKKTLDIFSTARESAPSCQTGARGRGVSSALRPLVNLIGGHFTPGGCRVRFITWTNDHFGSAF</sequence>
<organism evidence="1 2">
    <name type="scientific">Elysia marginata</name>
    <dbReference type="NCBI Taxonomy" id="1093978"/>
    <lineage>
        <taxon>Eukaryota</taxon>
        <taxon>Metazoa</taxon>
        <taxon>Spiralia</taxon>
        <taxon>Lophotrochozoa</taxon>
        <taxon>Mollusca</taxon>
        <taxon>Gastropoda</taxon>
        <taxon>Heterobranchia</taxon>
        <taxon>Euthyneura</taxon>
        <taxon>Panpulmonata</taxon>
        <taxon>Sacoglossa</taxon>
        <taxon>Placobranchoidea</taxon>
        <taxon>Plakobranchidae</taxon>
        <taxon>Elysia</taxon>
    </lineage>
</organism>
<dbReference type="EMBL" id="BMAT01007851">
    <property type="protein sequence ID" value="GFR72748.1"/>
    <property type="molecule type" value="Genomic_DNA"/>
</dbReference>
<accession>A0AAV4FHI7</accession>
<dbReference type="Proteomes" id="UP000762676">
    <property type="component" value="Unassembled WGS sequence"/>
</dbReference>
<keyword evidence="2" id="KW-1185">Reference proteome</keyword>